<gene>
    <name evidence="2" type="ORF">M407DRAFT_12217</name>
</gene>
<evidence type="ECO:0000313" key="2">
    <source>
        <dbReference type="EMBL" id="KIO17748.1"/>
    </source>
</evidence>
<reference evidence="3" key="2">
    <citation type="submission" date="2015-01" db="EMBL/GenBank/DDBJ databases">
        <title>Evolutionary Origins and Diversification of the Mycorrhizal Mutualists.</title>
        <authorList>
            <consortium name="DOE Joint Genome Institute"/>
            <consortium name="Mycorrhizal Genomics Consortium"/>
            <person name="Kohler A."/>
            <person name="Kuo A."/>
            <person name="Nagy L.G."/>
            <person name="Floudas D."/>
            <person name="Copeland A."/>
            <person name="Barry K.W."/>
            <person name="Cichocki N."/>
            <person name="Veneault-Fourrey C."/>
            <person name="LaButti K."/>
            <person name="Lindquist E.A."/>
            <person name="Lipzen A."/>
            <person name="Lundell T."/>
            <person name="Morin E."/>
            <person name="Murat C."/>
            <person name="Riley R."/>
            <person name="Ohm R."/>
            <person name="Sun H."/>
            <person name="Tunlid A."/>
            <person name="Henrissat B."/>
            <person name="Grigoriev I.V."/>
            <person name="Hibbett D.S."/>
            <person name="Martin F."/>
        </authorList>
    </citation>
    <scope>NUCLEOTIDE SEQUENCE [LARGE SCALE GENOMIC DNA]</scope>
    <source>
        <strain evidence="3">MUT 4182</strain>
    </source>
</reference>
<evidence type="ECO:0000256" key="1">
    <source>
        <dbReference type="SAM" id="MobiDB-lite"/>
    </source>
</evidence>
<proteinExistence type="predicted"/>
<dbReference type="SUPFAM" id="SSF48371">
    <property type="entry name" value="ARM repeat"/>
    <property type="match status" value="1"/>
</dbReference>
<dbReference type="HOGENOM" id="CLU_021059_0_0_1"/>
<keyword evidence="3" id="KW-1185">Reference proteome</keyword>
<dbReference type="EMBL" id="KN823347">
    <property type="protein sequence ID" value="KIO17748.1"/>
    <property type="molecule type" value="Genomic_DNA"/>
</dbReference>
<dbReference type="Proteomes" id="UP000054248">
    <property type="component" value="Unassembled WGS sequence"/>
</dbReference>
<evidence type="ECO:0000313" key="3">
    <source>
        <dbReference type="Proteomes" id="UP000054248"/>
    </source>
</evidence>
<name>A0A0C3K8I5_9AGAM</name>
<dbReference type="InterPro" id="IPR016024">
    <property type="entry name" value="ARM-type_fold"/>
</dbReference>
<dbReference type="OrthoDB" id="3238629at2759"/>
<feature type="region of interest" description="Disordered" evidence="1">
    <location>
        <begin position="1"/>
        <end position="38"/>
    </location>
</feature>
<reference evidence="2 3" key="1">
    <citation type="submission" date="2014-04" db="EMBL/GenBank/DDBJ databases">
        <authorList>
            <consortium name="DOE Joint Genome Institute"/>
            <person name="Kuo A."/>
            <person name="Girlanda M."/>
            <person name="Perotto S."/>
            <person name="Kohler A."/>
            <person name="Nagy L.G."/>
            <person name="Floudas D."/>
            <person name="Copeland A."/>
            <person name="Barry K.W."/>
            <person name="Cichocki N."/>
            <person name="Veneault-Fourrey C."/>
            <person name="LaButti K."/>
            <person name="Lindquist E.A."/>
            <person name="Lipzen A."/>
            <person name="Lundell T."/>
            <person name="Morin E."/>
            <person name="Murat C."/>
            <person name="Sun H."/>
            <person name="Tunlid A."/>
            <person name="Henrissat B."/>
            <person name="Grigoriev I.V."/>
            <person name="Hibbett D.S."/>
            <person name="Martin F."/>
            <person name="Nordberg H.P."/>
            <person name="Cantor M.N."/>
            <person name="Hua S.X."/>
        </authorList>
    </citation>
    <scope>NUCLEOTIDE SEQUENCE [LARGE SCALE GENOMIC DNA]</scope>
    <source>
        <strain evidence="2 3">MUT 4182</strain>
    </source>
</reference>
<protein>
    <submittedName>
        <fullName evidence="2">Uncharacterized protein</fullName>
    </submittedName>
</protein>
<accession>A0A0C3K8I5</accession>
<dbReference type="AlphaFoldDB" id="A0A0C3K8I5"/>
<sequence>LQHYAKPNSLFHKKPRRDPSDKAGSQRTSLPGPPNLRESYAKTREAIRAYLKTAPQESIEQLSSCASVFPNDQELQAIGGLPNPEIHVQRRGQVFGIFPRMRMAVVKWQSRKQFFEFTSDSRVDKEQSTIHAWRRRRTLVEQMLLTSSKGEEWAALIARRFNKTTTRQIAGLHAILRLREEEEIHNSPGIPYNLIKFEYCGGSYGLLMLVFVRFQPESFFQDAVSSVLRDRLTHEPWVIIWLVNVIPNFMRRVNPGLMFKYGHEVIHYAMAWTNQWLHGLWLLLALFIGQVASKKDRTNILSVGKLILHVGMEAFGNLTSDAAHNHPKPHVESKRKVLSSILSTCWNCDGEEFFQSILPSTIILEPFAEACVNALCANDPLTCSALKALALLRNIPTGMENLPPAKMSALASSCMNIVLGGGFWDKSAILEECGPNSFNLIPEEDAFDILCRLPQPTFSTALAVALDNCPVSLDPSSQDHLKLFDILEPLLWLSNMPASIPEAHHALVTGGACEFLAKIILDSPQEAWSWKDRAIWRVKGEAITCFGNIIEKMDQAELRLHLREDSIKAIGEIRDNTEAPLVQRDQATFTLRRYIAAAARCSMELLCKEMLAQEPEVSNDEEGQNLWRVTYVHPHINAVRGAAS</sequence>
<organism evidence="2 3">
    <name type="scientific">Tulasnella calospora MUT 4182</name>
    <dbReference type="NCBI Taxonomy" id="1051891"/>
    <lineage>
        <taxon>Eukaryota</taxon>
        <taxon>Fungi</taxon>
        <taxon>Dikarya</taxon>
        <taxon>Basidiomycota</taxon>
        <taxon>Agaricomycotina</taxon>
        <taxon>Agaricomycetes</taxon>
        <taxon>Cantharellales</taxon>
        <taxon>Tulasnellaceae</taxon>
        <taxon>Tulasnella</taxon>
    </lineage>
</organism>
<feature type="non-terminal residue" evidence="2">
    <location>
        <position position="1"/>
    </location>
</feature>